<keyword evidence="3" id="KW-0378">Hydrolase</keyword>
<dbReference type="SMART" id="SM00490">
    <property type="entry name" value="HELICc"/>
    <property type="match status" value="1"/>
</dbReference>
<feature type="region of interest" description="Disordered" evidence="8">
    <location>
        <begin position="600"/>
        <end position="628"/>
    </location>
</feature>
<evidence type="ECO:0000256" key="3">
    <source>
        <dbReference type="ARBA" id="ARBA00022801"/>
    </source>
</evidence>
<feature type="compositionally biased region" description="Basic and acidic residues" evidence="8">
    <location>
        <begin position="27"/>
        <end position="38"/>
    </location>
</feature>
<dbReference type="CDD" id="cd18791">
    <property type="entry name" value="SF2_C_RHA"/>
    <property type="match status" value="1"/>
</dbReference>
<name>U1HKK4_ENDPU</name>
<feature type="region of interest" description="Disordered" evidence="8">
    <location>
        <begin position="1"/>
        <end position="59"/>
    </location>
</feature>
<dbReference type="Gene3D" id="1.20.120.1080">
    <property type="match status" value="1"/>
</dbReference>
<keyword evidence="4" id="KW-0347">Helicase</keyword>
<evidence type="ECO:0000256" key="2">
    <source>
        <dbReference type="ARBA" id="ARBA00022741"/>
    </source>
</evidence>
<dbReference type="PROSITE" id="PS51192">
    <property type="entry name" value="HELICASE_ATP_BIND_1"/>
    <property type="match status" value="1"/>
</dbReference>
<feature type="compositionally biased region" description="Acidic residues" evidence="8">
    <location>
        <begin position="298"/>
        <end position="309"/>
    </location>
</feature>
<dbReference type="PANTHER" id="PTHR18934">
    <property type="entry name" value="ATP-DEPENDENT RNA HELICASE"/>
    <property type="match status" value="1"/>
</dbReference>
<dbReference type="Pfam" id="PF00271">
    <property type="entry name" value="Helicase_C"/>
    <property type="match status" value="1"/>
</dbReference>
<feature type="region of interest" description="Disordered" evidence="8">
    <location>
        <begin position="395"/>
        <end position="416"/>
    </location>
</feature>
<dbReference type="PROSITE" id="PS51194">
    <property type="entry name" value="HELICASE_CTER"/>
    <property type="match status" value="1"/>
</dbReference>
<dbReference type="SMART" id="SM00487">
    <property type="entry name" value="DEXDc"/>
    <property type="match status" value="1"/>
</dbReference>
<evidence type="ECO:0000259" key="9">
    <source>
        <dbReference type="PROSITE" id="PS51192"/>
    </source>
</evidence>
<evidence type="ECO:0000313" key="11">
    <source>
        <dbReference type="EMBL" id="ERF69484.1"/>
    </source>
</evidence>
<dbReference type="SMART" id="SM00847">
    <property type="entry name" value="HA2"/>
    <property type="match status" value="1"/>
</dbReference>
<dbReference type="GO" id="GO:0003724">
    <property type="term" value="F:RNA helicase activity"/>
    <property type="evidence" value="ECO:0007669"/>
    <property type="project" value="UniProtKB-EC"/>
</dbReference>
<dbReference type="InterPro" id="IPR027417">
    <property type="entry name" value="P-loop_NTPase"/>
</dbReference>
<dbReference type="GeneID" id="19242184"/>
<dbReference type="Gene3D" id="3.40.50.300">
    <property type="entry name" value="P-loop containing nucleotide triphosphate hydrolases"/>
    <property type="match status" value="2"/>
</dbReference>
<feature type="coiled-coil region" evidence="7">
    <location>
        <begin position="98"/>
        <end position="125"/>
    </location>
</feature>
<dbReference type="InterPro" id="IPR011545">
    <property type="entry name" value="DEAD/DEAH_box_helicase_dom"/>
</dbReference>
<dbReference type="OrthoDB" id="5600252at2759"/>
<keyword evidence="5" id="KW-0067">ATP-binding</keyword>
<dbReference type="Pfam" id="PF00270">
    <property type="entry name" value="DEAD"/>
    <property type="match status" value="1"/>
</dbReference>
<evidence type="ECO:0000256" key="8">
    <source>
        <dbReference type="SAM" id="MobiDB-lite"/>
    </source>
</evidence>
<keyword evidence="2" id="KW-0547">Nucleotide-binding</keyword>
<evidence type="ECO:0000256" key="7">
    <source>
        <dbReference type="SAM" id="Coils"/>
    </source>
</evidence>
<reference evidence="12" key="1">
    <citation type="journal article" date="2014" name="BMC Genomics">
        <title>Genome characteristics reveal the impact of lichenization on lichen-forming fungus Endocarpon pusillum Hedwig (Verrucariales, Ascomycota).</title>
        <authorList>
            <person name="Wang Y.-Y."/>
            <person name="Liu B."/>
            <person name="Zhang X.-Y."/>
            <person name="Zhou Q.-M."/>
            <person name="Zhang T."/>
            <person name="Li H."/>
            <person name="Yu Y.-F."/>
            <person name="Zhang X.-L."/>
            <person name="Hao X.-Y."/>
            <person name="Wang M."/>
            <person name="Wang L."/>
            <person name="Wei J.-C."/>
        </authorList>
    </citation>
    <scope>NUCLEOTIDE SEQUENCE [LARGE SCALE GENOMIC DNA]</scope>
    <source>
        <strain evidence="12">Z07020 / HMAS-L-300199</strain>
    </source>
</reference>
<evidence type="ECO:0000313" key="12">
    <source>
        <dbReference type="Proteomes" id="UP000019373"/>
    </source>
</evidence>
<dbReference type="Pfam" id="PF21010">
    <property type="entry name" value="HA2_C"/>
    <property type="match status" value="1"/>
</dbReference>
<evidence type="ECO:0000256" key="1">
    <source>
        <dbReference type="ARBA" id="ARBA00012552"/>
    </source>
</evidence>
<evidence type="ECO:0000256" key="4">
    <source>
        <dbReference type="ARBA" id="ARBA00022806"/>
    </source>
</evidence>
<proteinExistence type="predicted"/>
<dbReference type="Pfam" id="PF04408">
    <property type="entry name" value="WHD_HA2"/>
    <property type="match status" value="1"/>
</dbReference>
<feature type="compositionally biased region" description="Basic residues" evidence="8">
    <location>
        <begin position="1"/>
        <end position="11"/>
    </location>
</feature>
<dbReference type="InterPro" id="IPR048333">
    <property type="entry name" value="HA2_WH"/>
</dbReference>
<feature type="compositionally biased region" description="Basic and acidic residues" evidence="8">
    <location>
        <begin position="46"/>
        <end position="56"/>
    </location>
</feature>
<dbReference type="EMBL" id="KE721405">
    <property type="protein sequence ID" value="ERF69484.1"/>
    <property type="molecule type" value="Genomic_DNA"/>
</dbReference>
<gene>
    <name evidence="11" type="ORF">EPUS_07299</name>
</gene>
<dbReference type="GO" id="GO:0005524">
    <property type="term" value="F:ATP binding"/>
    <property type="evidence" value="ECO:0007669"/>
    <property type="project" value="UniProtKB-KW"/>
</dbReference>
<evidence type="ECO:0000256" key="5">
    <source>
        <dbReference type="ARBA" id="ARBA00022840"/>
    </source>
</evidence>
<sequence length="1454" mass="163659">MASIKRKKKKPVSNPARGFATVSTPSKRVDEIPAKFEDNPSLSSVDGKHAYAETESKSQVALHNGDSDLQHMTPEELEQHLEEAELQNLLDVHRQRSRKDVSRQIARLETERRSLRQTGMLLETESWLHHVVEEVLELARASSRDVKPIQKLEGPYNDTDLCLKLWAAQETLQSLHFHNLEGVLQHLVEIAPMIAKPSSNSLVWGLDEALDWLALHSDTEDLPSYQQRSPRYIPTASQTRSPASANITCENIQSSDLPGTRSCSYSPSLNDADLGTPSSTPTIHTKAEVSDDSQMTEVSDDSDDDDPDQLIDQYISAKHELLQRSQSGKGLGQEQPAIDKRAKKLNRRIQRIERDVLFDRDEAMARWNEVKGDLEAEAARSNSLAIRQKRLNKRSSLGDDVGTSSGVGGGVSAADNDADDEELFGSMFSTEENNSPDSETVAAVPITIRDFGPLGAGAKPRKVLEDVCKARDASSTIAVRQISGSSHSYRHSVRVSWSKDQDVAVSPFSLPAQLSYDLQPRSVSASMANVAATSLQQSEGFLCTVMLFAISQSTKDDKVYLRLPSVWRDFWKELLEGRQQEADRADRHALKRIQALINNEKSRHKADANEPVQEETRTQGPSGISRPLESKRVEYSPDFLKAVWEEKVSTVRYQKMLQIRQQLPVWQHCQQIIDTISVNQVTILCAETGAGKSTQVPSFILESRLKAGNDCKVLVTQPRRISAISLARRVSEELGEHKSEIGTRQSLVGFAIRLESKVSSTTRITYVTTGVLLRMLESSKNLEDVDFLLLDEVHERTMDLDLLFIALRRLCQRRQNLKIVLMSATIDATRFSEYFGNAPVLNIPGRTFPVDIKYLEDAVELTRNQEDNASNHHVVETYEEDAIERNESERIRSLTVGLERYSAQTRKVLAEYDEYKIDYTLIANLVIAISSDVEISRNSILIFMPGLAEIRRLHRTITSLSAFRSGWVIHLLHSSFSNDDLEMAFERPPVKHRKIVIATNIAETGITIPDVTAVIDSCREKVMRFDERRQLSKLTEAFISRSSARQRRGRAARVQEGLCFHLVTRYRHDNLLSEHHVPEMLRLSLQDPILRIKVWNLGDIEQTLNEAFDPPTSRNITRAIQLLKDIKALTDTESLTSIGRQLAKLPLDIWLGKLVLEGLVFACLDAMVFIAAMLSSKSPFVDSDRSNTQATAARLAFSKGNSDLLLVYNAYSAWRRACLTGNAHEFCRKNFLNHYTLSQIEDQRVQLLVTLSDTGILLLDETEKEALRRARLGGGRREFFAIPHRYTSNSSNEFAVNSVVAIALYPKLLLRERQGWRNVANNQQVNISPTSINFGLSSASATWLSFYQTMQTKSKNPTVFETSFVPEAAIVILLGEAEFKMYAGVITLDSGKIRFSVQDWRIMIALKVLRTKIHESLSRSYRSTGLSLSTLDAQWLNVWQQIVTFKNAPERSMQ</sequence>
<dbReference type="eggNOG" id="KOG0920">
    <property type="taxonomic scope" value="Eukaryota"/>
</dbReference>
<dbReference type="FunFam" id="3.40.50.300:FF:000500">
    <property type="entry name" value="ATP-dependent RNA helicase DHX29"/>
    <property type="match status" value="1"/>
</dbReference>
<dbReference type="Proteomes" id="UP000019373">
    <property type="component" value="Unassembled WGS sequence"/>
</dbReference>
<feature type="domain" description="Helicase C-terminal" evidence="10">
    <location>
        <begin position="921"/>
        <end position="1096"/>
    </location>
</feature>
<feature type="region of interest" description="Disordered" evidence="8">
    <location>
        <begin position="223"/>
        <end position="309"/>
    </location>
</feature>
<dbReference type="InterPro" id="IPR001650">
    <property type="entry name" value="Helicase_C-like"/>
</dbReference>
<organism evidence="11 12">
    <name type="scientific">Endocarpon pusillum (strain Z07020 / HMAS-L-300199)</name>
    <name type="common">Lichen-forming fungus</name>
    <dbReference type="NCBI Taxonomy" id="1263415"/>
    <lineage>
        <taxon>Eukaryota</taxon>
        <taxon>Fungi</taxon>
        <taxon>Dikarya</taxon>
        <taxon>Ascomycota</taxon>
        <taxon>Pezizomycotina</taxon>
        <taxon>Eurotiomycetes</taxon>
        <taxon>Chaetothyriomycetidae</taxon>
        <taxon>Verrucariales</taxon>
        <taxon>Verrucariaceae</taxon>
        <taxon>Endocarpon</taxon>
    </lineage>
</organism>
<keyword evidence="12" id="KW-1185">Reference proteome</keyword>
<evidence type="ECO:0000256" key="6">
    <source>
        <dbReference type="ARBA" id="ARBA00047984"/>
    </source>
</evidence>
<dbReference type="PANTHER" id="PTHR18934:SF145">
    <property type="entry name" value="ATP-DEPENDENT RNA HELICASE DHX57-RELATED"/>
    <property type="match status" value="1"/>
</dbReference>
<feature type="compositionally biased region" description="Polar residues" evidence="8">
    <location>
        <begin position="224"/>
        <end position="269"/>
    </location>
</feature>
<dbReference type="FunFam" id="1.20.120.1080:FF:000002">
    <property type="entry name" value="Putative ATP-dependent RNA helicase DHX36"/>
    <property type="match status" value="1"/>
</dbReference>
<dbReference type="SUPFAM" id="SSF52540">
    <property type="entry name" value="P-loop containing nucleoside triphosphate hydrolases"/>
    <property type="match status" value="1"/>
</dbReference>
<evidence type="ECO:0000259" key="10">
    <source>
        <dbReference type="PROSITE" id="PS51194"/>
    </source>
</evidence>
<dbReference type="InterPro" id="IPR007502">
    <property type="entry name" value="Helicase-assoc_dom"/>
</dbReference>
<dbReference type="CDD" id="cd17917">
    <property type="entry name" value="DEXHc_RHA-like"/>
    <property type="match status" value="1"/>
</dbReference>
<dbReference type="GO" id="GO:0003723">
    <property type="term" value="F:RNA binding"/>
    <property type="evidence" value="ECO:0007669"/>
    <property type="project" value="TreeGrafter"/>
</dbReference>
<dbReference type="OMA" id="TFPVEMK"/>
<comment type="catalytic activity">
    <reaction evidence="6">
        <text>ATP + H2O = ADP + phosphate + H(+)</text>
        <dbReference type="Rhea" id="RHEA:13065"/>
        <dbReference type="ChEBI" id="CHEBI:15377"/>
        <dbReference type="ChEBI" id="CHEBI:15378"/>
        <dbReference type="ChEBI" id="CHEBI:30616"/>
        <dbReference type="ChEBI" id="CHEBI:43474"/>
        <dbReference type="ChEBI" id="CHEBI:456216"/>
        <dbReference type="EC" id="3.6.4.13"/>
    </reaction>
</comment>
<dbReference type="EC" id="3.6.4.13" evidence="1"/>
<accession>U1HKK4</accession>
<dbReference type="HOGENOM" id="CLU_001832_1_3_1"/>
<keyword evidence="7" id="KW-0175">Coiled coil</keyword>
<feature type="domain" description="Helicase ATP-binding" evidence="9">
    <location>
        <begin position="673"/>
        <end position="844"/>
    </location>
</feature>
<dbReference type="RefSeq" id="XP_007804896.1">
    <property type="nucleotide sequence ID" value="XM_007806705.1"/>
</dbReference>
<dbReference type="GO" id="GO:0016787">
    <property type="term" value="F:hydrolase activity"/>
    <property type="evidence" value="ECO:0007669"/>
    <property type="project" value="UniProtKB-KW"/>
</dbReference>
<protein>
    <recommendedName>
        <fullName evidence="1">RNA helicase</fullName>
        <ecNumber evidence="1">3.6.4.13</ecNumber>
    </recommendedName>
</protein>
<dbReference type="InterPro" id="IPR014001">
    <property type="entry name" value="Helicase_ATP-bd"/>
</dbReference>